<protein>
    <submittedName>
        <fullName evidence="1">Uncharacterized protein</fullName>
    </submittedName>
</protein>
<sequence length="227" mass="23994">MIAWLRVNVSRLVMRASERGNPLARRLNARATQSYIANLPPHSSIVPGPFQVPDLDRPLPDTARARLFGDHELTPLAPAPVVAEDLVGRCVGDIQTGLGSTGVGNHGFVGIDLGGDWLIVPLYAAAQWITLDGRLLADPGHAAAGRAAPWPAEDASARVAGATISAATLRPHAMRLDLDNGARLEIVPDPSGRPRTEHGGHVRAFLPEDDLSAAMFLSPTPVIYGLG</sequence>
<evidence type="ECO:0000313" key="1">
    <source>
        <dbReference type="EMBL" id="SDY51085.1"/>
    </source>
</evidence>
<evidence type="ECO:0000313" key="2">
    <source>
        <dbReference type="Proteomes" id="UP000199286"/>
    </source>
</evidence>
<dbReference type="STRING" id="321339.SAMN05444340_109115"/>
<gene>
    <name evidence="1" type="ORF">SAMN05444340_109115</name>
</gene>
<dbReference type="Proteomes" id="UP000199286">
    <property type="component" value="Unassembled WGS sequence"/>
</dbReference>
<organism evidence="1 2">
    <name type="scientific">Citreimonas salinaria</name>
    <dbReference type="NCBI Taxonomy" id="321339"/>
    <lineage>
        <taxon>Bacteria</taxon>
        <taxon>Pseudomonadati</taxon>
        <taxon>Pseudomonadota</taxon>
        <taxon>Alphaproteobacteria</taxon>
        <taxon>Rhodobacterales</taxon>
        <taxon>Roseobacteraceae</taxon>
        <taxon>Citreimonas</taxon>
    </lineage>
</organism>
<proteinExistence type="predicted"/>
<dbReference type="EMBL" id="FNPF01000009">
    <property type="protein sequence ID" value="SDY51085.1"/>
    <property type="molecule type" value="Genomic_DNA"/>
</dbReference>
<reference evidence="1 2" key="1">
    <citation type="submission" date="2016-10" db="EMBL/GenBank/DDBJ databases">
        <authorList>
            <person name="de Groot N.N."/>
        </authorList>
    </citation>
    <scope>NUCLEOTIDE SEQUENCE [LARGE SCALE GENOMIC DNA]</scope>
    <source>
        <strain evidence="1 2">DSM 26880</strain>
    </source>
</reference>
<dbReference type="OrthoDB" id="7867082at2"/>
<name>A0A1H3KH10_9RHOB</name>
<keyword evidence="2" id="KW-1185">Reference proteome</keyword>
<dbReference type="RefSeq" id="WP_089883723.1">
    <property type="nucleotide sequence ID" value="NZ_FNPF01000009.1"/>
</dbReference>
<accession>A0A1H3KH10</accession>
<dbReference type="AlphaFoldDB" id="A0A1H3KH10"/>